<evidence type="ECO:0000313" key="2">
    <source>
        <dbReference type="EMBL" id="NKG21104.1"/>
    </source>
</evidence>
<reference evidence="2 3" key="1">
    <citation type="submission" date="2020-04" db="EMBL/GenBank/DDBJ databases">
        <title>Paeniglutamicibacter sp. ANT13_2, a novel actinomycete isolated from sediment in Antarctica.</title>
        <authorList>
            <person name="Sakdapetsiri C."/>
            <person name="Pinyakong O."/>
        </authorList>
    </citation>
    <scope>NUCLEOTIDE SEQUENCE [LARGE SCALE GENOMIC DNA]</scope>
    <source>
        <strain evidence="2 3">ANT13_2</strain>
    </source>
</reference>
<keyword evidence="3" id="KW-1185">Reference proteome</keyword>
<comment type="caution">
    <text evidence="2">The sequence shown here is derived from an EMBL/GenBank/DDBJ whole genome shotgun (WGS) entry which is preliminary data.</text>
</comment>
<dbReference type="EMBL" id="JAAWVT010000004">
    <property type="protein sequence ID" value="NKG21104.1"/>
    <property type="molecule type" value="Genomic_DNA"/>
</dbReference>
<protein>
    <submittedName>
        <fullName evidence="2">Uncharacterized protein</fullName>
    </submittedName>
</protein>
<feature type="compositionally biased region" description="Acidic residues" evidence="1">
    <location>
        <begin position="47"/>
        <end position="58"/>
    </location>
</feature>
<organism evidence="2 3">
    <name type="scientific">Paeniglutamicibacter terrestris</name>
    <dbReference type="NCBI Taxonomy" id="2723403"/>
    <lineage>
        <taxon>Bacteria</taxon>
        <taxon>Bacillati</taxon>
        <taxon>Actinomycetota</taxon>
        <taxon>Actinomycetes</taxon>
        <taxon>Micrococcales</taxon>
        <taxon>Micrococcaceae</taxon>
        <taxon>Paeniglutamicibacter</taxon>
    </lineage>
</organism>
<dbReference type="RefSeq" id="WP_168151929.1">
    <property type="nucleotide sequence ID" value="NZ_JAAWVT010000004.1"/>
</dbReference>
<accession>A0ABX1G4F2</accession>
<proteinExistence type="predicted"/>
<feature type="compositionally biased region" description="Low complexity" evidence="1">
    <location>
        <begin position="100"/>
        <end position="112"/>
    </location>
</feature>
<evidence type="ECO:0000313" key="3">
    <source>
        <dbReference type="Proteomes" id="UP000746595"/>
    </source>
</evidence>
<feature type="region of interest" description="Disordered" evidence="1">
    <location>
        <begin position="42"/>
        <end position="112"/>
    </location>
</feature>
<sequence length="112" mass="11653">MPKFTARVAVHHDDGDHTWFNPGDNVPDWAIGLVGDHCIEGARSDIEAESTAESDAESEGMPPRPAAGDASKDAPKIEAPARALNFTGAPDAPKARRGKATAAKPATAKPAE</sequence>
<gene>
    <name evidence="2" type="ORF">HED64_10355</name>
</gene>
<dbReference type="Proteomes" id="UP000746595">
    <property type="component" value="Unassembled WGS sequence"/>
</dbReference>
<evidence type="ECO:0000256" key="1">
    <source>
        <dbReference type="SAM" id="MobiDB-lite"/>
    </source>
</evidence>
<name>A0ABX1G4F2_9MICC</name>